<evidence type="ECO:0000256" key="2">
    <source>
        <dbReference type="ARBA" id="ARBA00022741"/>
    </source>
</evidence>
<evidence type="ECO:0000313" key="5">
    <source>
        <dbReference type="Proteomes" id="UP000037069"/>
    </source>
</evidence>
<dbReference type="GO" id="GO:0006515">
    <property type="term" value="P:protein quality control for misfolded or incompletely synthesized proteins"/>
    <property type="evidence" value="ECO:0007669"/>
    <property type="project" value="TreeGrafter"/>
</dbReference>
<dbReference type="Gene3D" id="3.40.50.300">
    <property type="entry name" value="P-loop containing nucleotide triphosphate hydrolases"/>
    <property type="match status" value="1"/>
</dbReference>
<dbReference type="EMBL" id="JRES01001188">
    <property type="protein sequence ID" value="KNC24694.1"/>
    <property type="molecule type" value="Genomic_DNA"/>
</dbReference>
<dbReference type="GO" id="GO:0005739">
    <property type="term" value="C:mitochondrion"/>
    <property type="evidence" value="ECO:0007669"/>
    <property type="project" value="TreeGrafter"/>
</dbReference>
<evidence type="ECO:0000256" key="3">
    <source>
        <dbReference type="ARBA" id="ARBA00022840"/>
    </source>
</evidence>
<dbReference type="Pfam" id="PF03969">
    <property type="entry name" value="AFG1_ATPase"/>
    <property type="match status" value="1"/>
</dbReference>
<accession>A0A0L0BZN4</accession>
<dbReference type="GO" id="GO:0005524">
    <property type="term" value="F:ATP binding"/>
    <property type="evidence" value="ECO:0007669"/>
    <property type="project" value="UniProtKB-KW"/>
</dbReference>
<name>A0A0L0BZN4_LUCCU</name>
<reference evidence="4 5" key="1">
    <citation type="journal article" date="2015" name="Nat. Commun.">
        <title>Lucilia cuprina genome unlocks parasitic fly biology to underpin future interventions.</title>
        <authorList>
            <person name="Anstead C.A."/>
            <person name="Korhonen P.K."/>
            <person name="Young N.D."/>
            <person name="Hall R.S."/>
            <person name="Jex A.R."/>
            <person name="Murali S.C."/>
            <person name="Hughes D.S."/>
            <person name="Lee S.F."/>
            <person name="Perry T."/>
            <person name="Stroehlein A.J."/>
            <person name="Ansell B.R."/>
            <person name="Breugelmans B."/>
            <person name="Hofmann A."/>
            <person name="Qu J."/>
            <person name="Dugan S."/>
            <person name="Lee S.L."/>
            <person name="Chao H."/>
            <person name="Dinh H."/>
            <person name="Han Y."/>
            <person name="Doddapaneni H.V."/>
            <person name="Worley K.C."/>
            <person name="Muzny D.M."/>
            <person name="Ioannidis P."/>
            <person name="Waterhouse R.M."/>
            <person name="Zdobnov E.M."/>
            <person name="James P.J."/>
            <person name="Bagnall N.H."/>
            <person name="Kotze A.C."/>
            <person name="Gibbs R.A."/>
            <person name="Richards S."/>
            <person name="Batterham P."/>
            <person name="Gasser R.B."/>
        </authorList>
    </citation>
    <scope>NUCLEOTIDE SEQUENCE [LARGE SCALE GENOMIC DNA]</scope>
    <source>
        <strain evidence="4 5">LS</strain>
        <tissue evidence="4">Full body</tissue>
    </source>
</reference>
<dbReference type="InterPro" id="IPR027417">
    <property type="entry name" value="P-loop_NTPase"/>
</dbReference>
<comment type="similarity">
    <text evidence="1">Belongs to the AFG1 ATPase family.</text>
</comment>
<keyword evidence="5" id="KW-1185">Reference proteome</keyword>
<comment type="caution">
    <text evidence="4">The sequence shown here is derived from an EMBL/GenBank/DDBJ whole genome shotgun (WGS) entry which is preliminary data.</text>
</comment>
<dbReference type="OrthoDB" id="548867at2759"/>
<gene>
    <name evidence="4" type="ORF">FF38_13065</name>
</gene>
<sequence>MLMDMFYKTTPPHLTKKRVHFHAFMQQIHQLNHKTQNIPEICRQIVADAQVLCLDEVAVIDVADAMILRKVWEGLYHQNVILFMTSNRHPDELYLNGVQRQAFLGAIELIKAKNHIVSLESPTDYRKMPLPTSGNYCVSKIEEERAQH</sequence>
<evidence type="ECO:0000313" key="4">
    <source>
        <dbReference type="EMBL" id="KNC24694.1"/>
    </source>
</evidence>
<dbReference type="PANTHER" id="PTHR12169:SF6">
    <property type="entry name" value="AFG1-LIKE ATPASE"/>
    <property type="match status" value="1"/>
</dbReference>
<dbReference type="GO" id="GO:0016887">
    <property type="term" value="F:ATP hydrolysis activity"/>
    <property type="evidence" value="ECO:0007669"/>
    <property type="project" value="InterPro"/>
</dbReference>
<dbReference type="PANTHER" id="PTHR12169">
    <property type="entry name" value="ATPASE N2B"/>
    <property type="match status" value="1"/>
</dbReference>
<feature type="non-terminal residue" evidence="4">
    <location>
        <position position="148"/>
    </location>
</feature>
<dbReference type="AlphaFoldDB" id="A0A0L0BZN4"/>
<dbReference type="Proteomes" id="UP000037069">
    <property type="component" value="Unassembled WGS sequence"/>
</dbReference>
<dbReference type="SUPFAM" id="SSF52540">
    <property type="entry name" value="P-loop containing nucleoside triphosphate hydrolases"/>
    <property type="match status" value="1"/>
</dbReference>
<organism evidence="4 5">
    <name type="scientific">Lucilia cuprina</name>
    <name type="common">Green bottle fly</name>
    <name type="synonym">Australian sheep blowfly</name>
    <dbReference type="NCBI Taxonomy" id="7375"/>
    <lineage>
        <taxon>Eukaryota</taxon>
        <taxon>Metazoa</taxon>
        <taxon>Ecdysozoa</taxon>
        <taxon>Arthropoda</taxon>
        <taxon>Hexapoda</taxon>
        <taxon>Insecta</taxon>
        <taxon>Pterygota</taxon>
        <taxon>Neoptera</taxon>
        <taxon>Endopterygota</taxon>
        <taxon>Diptera</taxon>
        <taxon>Brachycera</taxon>
        <taxon>Muscomorpha</taxon>
        <taxon>Oestroidea</taxon>
        <taxon>Calliphoridae</taxon>
        <taxon>Luciliinae</taxon>
        <taxon>Lucilia</taxon>
    </lineage>
</organism>
<dbReference type="InterPro" id="IPR005654">
    <property type="entry name" value="ATPase_AFG1-like"/>
</dbReference>
<evidence type="ECO:0000256" key="1">
    <source>
        <dbReference type="ARBA" id="ARBA00010322"/>
    </source>
</evidence>
<dbReference type="NCBIfam" id="NF040713">
    <property type="entry name" value="ZapE"/>
    <property type="match status" value="1"/>
</dbReference>
<protein>
    <recommendedName>
        <fullName evidence="6">ATPase N2B</fullName>
    </recommendedName>
</protein>
<dbReference type="OMA" id="EMHVNDI"/>
<proteinExistence type="inferred from homology"/>
<keyword evidence="2" id="KW-0547">Nucleotide-binding</keyword>
<keyword evidence="3" id="KW-0067">ATP-binding</keyword>
<evidence type="ECO:0008006" key="6">
    <source>
        <dbReference type="Google" id="ProtNLM"/>
    </source>
</evidence>